<evidence type="ECO:0000256" key="1">
    <source>
        <dbReference type="ARBA" id="ARBA00009902"/>
    </source>
</evidence>
<dbReference type="InterPro" id="IPR001362">
    <property type="entry name" value="Glyco_hydro_32"/>
</dbReference>
<accession>A0A0X8JDX0</accession>
<evidence type="ECO:0008006" key="9">
    <source>
        <dbReference type="Google" id="ProtNLM"/>
    </source>
</evidence>
<dbReference type="InterPro" id="IPR018053">
    <property type="entry name" value="Glyco_hydro_32_AS"/>
</dbReference>
<dbReference type="SUPFAM" id="SSF49899">
    <property type="entry name" value="Concanavalin A-like lectins/glucanases"/>
    <property type="match status" value="1"/>
</dbReference>
<keyword evidence="8" id="KW-1185">Reference proteome</keyword>
<dbReference type="KEGG" id="ard:AXF14_03375"/>
<dbReference type="InterPro" id="IPR013148">
    <property type="entry name" value="Glyco_hydro_32_N"/>
</dbReference>
<dbReference type="SUPFAM" id="SSF75005">
    <property type="entry name" value="Arabinanase/levansucrase/invertase"/>
    <property type="match status" value="2"/>
</dbReference>
<organism evidence="7 8">
    <name type="scientific">Actinomyces radicidentis</name>
    <dbReference type="NCBI Taxonomy" id="111015"/>
    <lineage>
        <taxon>Bacteria</taxon>
        <taxon>Bacillati</taxon>
        <taxon>Actinomycetota</taxon>
        <taxon>Actinomycetes</taxon>
        <taxon>Actinomycetales</taxon>
        <taxon>Actinomycetaceae</taxon>
        <taxon>Actinomyces</taxon>
    </lineage>
</organism>
<feature type="domain" description="Glycosyl hydrolase family 32 C-terminal" evidence="6">
    <location>
        <begin position="681"/>
        <end position="834"/>
    </location>
</feature>
<dbReference type="CDD" id="cd18622">
    <property type="entry name" value="GH32_Inu-like"/>
    <property type="match status" value="1"/>
</dbReference>
<dbReference type="Pfam" id="PF00251">
    <property type="entry name" value="Glyco_hydro_32N"/>
    <property type="match status" value="2"/>
</dbReference>
<dbReference type="InterPro" id="IPR023296">
    <property type="entry name" value="Glyco_hydro_beta-prop_sf"/>
</dbReference>
<dbReference type="PANTHER" id="PTHR42800">
    <property type="entry name" value="EXOINULINASE INUD (AFU_ORTHOLOGUE AFUA_5G00480)"/>
    <property type="match status" value="1"/>
</dbReference>
<dbReference type="InterPro" id="IPR013189">
    <property type="entry name" value="Glyco_hydro_32_C"/>
</dbReference>
<evidence type="ECO:0000313" key="7">
    <source>
        <dbReference type="EMBL" id="AMD86816.1"/>
    </source>
</evidence>
<dbReference type="RefSeq" id="WP_067940847.1">
    <property type="nucleotide sequence ID" value="NZ_CP014228.1"/>
</dbReference>
<keyword evidence="4" id="KW-0732">Signal</keyword>
<feature type="signal peptide" evidence="4">
    <location>
        <begin position="1"/>
        <end position="27"/>
    </location>
</feature>
<dbReference type="PROSITE" id="PS00609">
    <property type="entry name" value="GLYCOSYL_HYDROL_F32"/>
    <property type="match status" value="1"/>
</dbReference>
<dbReference type="SMART" id="SM00640">
    <property type="entry name" value="Glyco_32"/>
    <property type="match status" value="1"/>
</dbReference>
<evidence type="ECO:0000256" key="4">
    <source>
        <dbReference type="SAM" id="SignalP"/>
    </source>
</evidence>
<dbReference type="InterPro" id="IPR013320">
    <property type="entry name" value="ConA-like_dom_sf"/>
</dbReference>
<evidence type="ECO:0000259" key="6">
    <source>
        <dbReference type="Pfam" id="PF08244"/>
    </source>
</evidence>
<dbReference type="STRING" id="111015.AXF14_03375"/>
<feature type="domain" description="Glycosyl hydrolase family 32 N-terminal" evidence="5">
    <location>
        <begin position="43"/>
        <end position="271"/>
    </location>
</feature>
<dbReference type="AlphaFoldDB" id="A0A0X8JDX0"/>
<dbReference type="Proteomes" id="UP000065220">
    <property type="component" value="Chromosome"/>
</dbReference>
<dbReference type="Gene3D" id="2.115.10.20">
    <property type="entry name" value="Glycosyl hydrolase domain, family 43"/>
    <property type="match status" value="2"/>
</dbReference>
<dbReference type="GO" id="GO:0005737">
    <property type="term" value="C:cytoplasm"/>
    <property type="evidence" value="ECO:0007669"/>
    <property type="project" value="TreeGrafter"/>
</dbReference>
<evidence type="ECO:0000256" key="2">
    <source>
        <dbReference type="ARBA" id="ARBA00022801"/>
    </source>
</evidence>
<proteinExistence type="inferred from homology"/>
<dbReference type="Gene3D" id="2.60.120.560">
    <property type="entry name" value="Exo-inulinase, domain 1"/>
    <property type="match status" value="1"/>
</dbReference>
<dbReference type="GO" id="GO:0004575">
    <property type="term" value="F:sucrose alpha-glucosidase activity"/>
    <property type="evidence" value="ECO:0007669"/>
    <property type="project" value="TreeGrafter"/>
</dbReference>
<name>A0A0X8JDX0_ACTRD</name>
<dbReference type="PANTHER" id="PTHR42800:SF1">
    <property type="entry name" value="EXOINULINASE INUD (AFU_ORTHOLOGUE AFUA_5G00480)"/>
    <property type="match status" value="1"/>
</dbReference>
<reference evidence="8" key="1">
    <citation type="submission" date="2016-02" db="EMBL/GenBank/DDBJ databases">
        <authorList>
            <person name="Holder M.E."/>
            <person name="Ajami N.J."/>
            <person name="Petrosino J.F."/>
        </authorList>
    </citation>
    <scope>NUCLEOTIDE SEQUENCE [LARGE SCALE GENOMIC DNA]</scope>
    <source>
        <strain evidence="8">CCUG 36733</strain>
    </source>
</reference>
<dbReference type="OrthoDB" id="9776657at2"/>
<feature type="chain" id="PRO_5007067350" description="Glycosyl hydrolase family 32" evidence="4">
    <location>
        <begin position="28"/>
        <end position="840"/>
    </location>
</feature>
<sequence length="840" mass="89155">MRRASLALSLALTAALAAAGATVPASAAQADASASEQWRPVYHYAPAKNWINDPNGLVYENGTYHLFYQHNPEGVDWGNMSWGHATSTDLVHWTEQAVAIPYTQDYGVFSGSAVYDENNTSSLGTTETPPIVAVWTRNDNATGIQAQSISYSTDHGKTWTNLNDGAPVLDIGSTNFRDPKVFWDSTTNRWTMAVALSAEHKISFYSSNDLIHWTHQSDFGPMGDTTAVWECPDLFEIPIEGGGSTWVLSLSIAGKTKYFTGDWDGSTYSADPVPVYDGSEGTLLEGFDSGSWEGWTVNANGIQGTAIGSSPSTGDLAGHQGTGYVDTYGTGDNDTGSLTSLPFTLSTDYINVLTAGGKHPYDASATGDNGGGTLITGFDHGSWEGWAVTGSAFGDAPSTGANPGQQALHNQQGTGLLNSFYDSATGQGSDAGTGTATSPSFTIDADRLNLLVGGGHHPEGDANGKEVIELVVDGEVVRSITGANTEALNWQSLDVSDLRGETATLRVVDEGTSGWGHIMLDEARLSDTAASPFPTNTSVNVVVDGQVVASATGNSSGTLDWKSIDVTQWKGQEATLVIEDNSSADSWGHLMVDSIVASDTKGFSQAESLPQVDYGRDNYAAVTWNGTPDGKRYAIGWMSSWDYAEDLPTSTWREAMTVTREYTAHTVDGKVRLYAEPISALDSLRTSTTFSRKNTNIKSATRSMGKKAAGRSYDMELTIDPGTAERSGVKVLVGNGQETVVGYDATTGEVYLDRTKSGTNPNDSFPSVDHAAVPPEADGLIRLRVLVDHSSVEVFANDGAAVITDAVYPDASSTGVSLFAESGRARFPQLTIHELGSYND</sequence>
<keyword evidence="3" id="KW-0326">Glycosidase</keyword>
<evidence type="ECO:0000313" key="8">
    <source>
        <dbReference type="Proteomes" id="UP000065220"/>
    </source>
</evidence>
<dbReference type="Pfam" id="PF08244">
    <property type="entry name" value="Glyco_hydro_32C"/>
    <property type="match status" value="1"/>
</dbReference>
<evidence type="ECO:0000259" key="5">
    <source>
        <dbReference type="Pfam" id="PF00251"/>
    </source>
</evidence>
<keyword evidence="2" id="KW-0378">Hydrolase</keyword>
<dbReference type="GO" id="GO:0005987">
    <property type="term" value="P:sucrose catabolic process"/>
    <property type="evidence" value="ECO:0007669"/>
    <property type="project" value="TreeGrafter"/>
</dbReference>
<gene>
    <name evidence="7" type="ORF">AXF14_03375</name>
</gene>
<protein>
    <recommendedName>
        <fullName evidence="9">Glycosyl hydrolase family 32</fullName>
    </recommendedName>
</protein>
<comment type="similarity">
    <text evidence="1">Belongs to the glycosyl hydrolase 32 family.</text>
</comment>
<dbReference type="EMBL" id="CP014228">
    <property type="protein sequence ID" value="AMD86816.1"/>
    <property type="molecule type" value="Genomic_DNA"/>
</dbReference>
<feature type="domain" description="Glycosyl hydrolase family 32 N-terminal" evidence="5">
    <location>
        <begin position="596"/>
        <end position="675"/>
    </location>
</feature>
<evidence type="ECO:0000256" key="3">
    <source>
        <dbReference type="ARBA" id="ARBA00023295"/>
    </source>
</evidence>